<name>A0AAQ3Q2M2_9LILI</name>
<reference evidence="1 2" key="1">
    <citation type="submission" date="2023-10" db="EMBL/GenBank/DDBJ databases">
        <title>Chromosome-scale genome assembly provides insights into flower coloration mechanisms of Canna indica.</title>
        <authorList>
            <person name="Li C."/>
        </authorList>
    </citation>
    <scope>NUCLEOTIDE SEQUENCE [LARGE SCALE GENOMIC DNA]</scope>
    <source>
        <tissue evidence="1">Flower</tissue>
    </source>
</reference>
<proteinExistence type="predicted"/>
<protein>
    <recommendedName>
        <fullName evidence="3">BHLH domain-containing protein</fullName>
    </recommendedName>
</protein>
<evidence type="ECO:0000313" key="1">
    <source>
        <dbReference type="EMBL" id="WOK94240.1"/>
    </source>
</evidence>
<organism evidence="1 2">
    <name type="scientific">Canna indica</name>
    <name type="common">Indian-shot</name>
    <dbReference type="NCBI Taxonomy" id="4628"/>
    <lineage>
        <taxon>Eukaryota</taxon>
        <taxon>Viridiplantae</taxon>
        <taxon>Streptophyta</taxon>
        <taxon>Embryophyta</taxon>
        <taxon>Tracheophyta</taxon>
        <taxon>Spermatophyta</taxon>
        <taxon>Magnoliopsida</taxon>
        <taxon>Liliopsida</taxon>
        <taxon>Zingiberales</taxon>
        <taxon>Cannaceae</taxon>
        <taxon>Canna</taxon>
    </lineage>
</organism>
<evidence type="ECO:0000313" key="2">
    <source>
        <dbReference type="Proteomes" id="UP001327560"/>
    </source>
</evidence>
<keyword evidence="2" id="KW-1185">Reference proteome</keyword>
<dbReference type="Proteomes" id="UP001327560">
    <property type="component" value="Chromosome 1"/>
</dbReference>
<sequence length="195" mass="21800">MGLNALPKGKSHALSPLKSGLFPVLMEEGLGMPMWGCPTSGIHHMIKSLQLPLSYTILIGLQIFGHGPLPSQFYSTNTWYSPSPSPIKVSSPSPTFGLSQYHTYHFPLSFPLFIHTLVYPLKLKMSSRRSRISEEEINELISKLQSLLPETRRCGGGRVSKHKTLLNLSQPLSPAMAANKVMLHLFFCIPRQRIY</sequence>
<dbReference type="EMBL" id="CP136890">
    <property type="protein sequence ID" value="WOK94240.1"/>
    <property type="molecule type" value="Genomic_DNA"/>
</dbReference>
<accession>A0AAQ3Q2M2</accession>
<dbReference type="AlphaFoldDB" id="A0AAQ3Q2M2"/>
<evidence type="ECO:0008006" key="3">
    <source>
        <dbReference type="Google" id="ProtNLM"/>
    </source>
</evidence>
<gene>
    <name evidence="1" type="ORF">Cni_G02942</name>
</gene>